<sequence length="414" mass="46429">MDTLAPFLQQRKVPIDIEHTTKVDKLLRLFCSTVEIFLPHLIRTNYLMAEFSFCNSSQELSLINTGITEALMGLKSSQAPLTSSSVRQLNEAEEIKLVERHVSEMERIVGQINQRIDHRPWESLSWEDRENHVNNNNARTSRGNSTLSFSQEAFTCPILIRCCLQRRHRSNGISSPSSHSLSSSSSLRLGSIPASSECPAGVRLTSLSLRRGLPFLSRGPPGWGKARMTLFSRTSNPFLPLFEGHQRINSLYPHLRSPSAVHHRAMSPNSPKVVHLSDSHGNCFSLPVLFRLFFRVPYMDPPHPPFSSLLCPPPPGVPTYIPSYSIPESSAAKKRKPKSDLPEVHRSVFCFFFLLLLLPSLFLLMSYSDQYSPKTRVLSGLTWSRLDKRNATFSPLSDGRGNCHGSILVNTAPV</sequence>
<reference evidence="2" key="1">
    <citation type="submission" date="2021-01" db="EMBL/GenBank/DDBJ databases">
        <authorList>
            <person name="Li R."/>
            <person name="Bekaert M."/>
        </authorList>
    </citation>
    <scope>NUCLEOTIDE SEQUENCE</scope>
    <source>
        <strain evidence="2">Farmed</strain>
    </source>
</reference>
<keyword evidence="1" id="KW-1133">Transmembrane helix</keyword>
<name>A0A812D3F0_ACAPH</name>
<organism evidence="2 3">
    <name type="scientific">Acanthosepion pharaonis</name>
    <name type="common">Pharaoh cuttlefish</name>
    <name type="synonym">Sepia pharaonis</name>
    <dbReference type="NCBI Taxonomy" id="158019"/>
    <lineage>
        <taxon>Eukaryota</taxon>
        <taxon>Metazoa</taxon>
        <taxon>Spiralia</taxon>
        <taxon>Lophotrochozoa</taxon>
        <taxon>Mollusca</taxon>
        <taxon>Cephalopoda</taxon>
        <taxon>Coleoidea</taxon>
        <taxon>Decapodiformes</taxon>
        <taxon>Sepiida</taxon>
        <taxon>Sepiina</taxon>
        <taxon>Sepiidae</taxon>
        <taxon>Acanthosepion</taxon>
    </lineage>
</organism>
<evidence type="ECO:0000256" key="1">
    <source>
        <dbReference type="SAM" id="Phobius"/>
    </source>
</evidence>
<keyword evidence="3" id="KW-1185">Reference proteome</keyword>
<dbReference type="OrthoDB" id="6358515at2759"/>
<keyword evidence="1" id="KW-0812">Transmembrane</keyword>
<dbReference type="AlphaFoldDB" id="A0A812D3F0"/>
<evidence type="ECO:0000313" key="2">
    <source>
        <dbReference type="EMBL" id="CAE1287640.1"/>
    </source>
</evidence>
<dbReference type="EMBL" id="CAHIKZ030002482">
    <property type="protein sequence ID" value="CAE1287640.1"/>
    <property type="molecule type" value="Genomic_DNA"/>
</dbReference>
<gene>
    <name evidence="2" type="ORF">SPHA_46698</name>
</gene>
<dbReference type="Proteomes" id="UP000597762">
    <property type="component" value="Unassembled WGS sequence"/>
</dbReference>
<comment type="caution">
    <text evidence="2">The sequence shown here is derived from an EMBL/GenBank/DDBJ whole genome shotgun (WGS) entry which is preliminary data.</text>
</comment>
<keyword evidence="1" id="KW-0472">Membrane</keyword>
<proteinExistence type="predicted"/>
<accession>A0A812D3F0</accession>
<protein>
    <submittedName>
        <fullName evidence="2">Uncharacterized protein</fullName>
    </submittedName>
</protein>
<feature type="transmembrane region" description="Helical" evidence="1">
    <location>
        <begin position="344"/>
        <end position="367"/>
    </location>
</feature>
<evidence type="ECO:0000313" key="3">
    <source>
        <dbReference type="Proteomes" id="UP000597762"/>
    </source>
</evidence>